<feature type="transmembrane region" description="Helical" evidence="1">
    <location>
        <begin position="87"/>
        <end position="105"/>
    </location>
</feature>
<keyword evidence="1" id="KW-1133">Transmembrane helix</keyword>
<accession>A0A426XN69</accession>
<keyword evidence="1" id="KW-0812">Transmembrane</keyword>
<evidence type="ECO:0000256" key="1">
    <source>
        <dbReference type="SAM" id="Phobius"/>
    </source>
</evidence>
<proteinExistence type="predicted"/>
<sequence length="179" mass="19240">MTLHPASRPIEIGGTANRWLLYKSNDRSINQVGRSFARCELNFLEDASEPVSSRFAFEFSCRLRDHPDPDSVLRSLLAAIPVMGKGLLLLLFLFSLLAAAAIGAAEGRANKSSSLGGLFWATGKDESELLALVESKEEPSAGEDEIDGFAGGFNSLDSMLQWAIGKAATSILIIVIIVI</sequence>
<dbReference type="AlphaFoldDB" id="A0A426XN69"/>
<feature type="transmembrane region" description="Helical" evidence="1">
    <location>
        <begin position="159"/>
        <end position="178"/>
    </location>
</feature>
<evidence type="ECO:0000313" key="3">
    <source>
        <dbReference type="Proteomes" id="UP000287651"/>
    </source>
</evidence>
<organism evidence="2 3">
    <name type="scientific">Ensete ventricosum</name>
    <name type="common">Abyssinian banana</name>
    <name type="synonym">Musa ensete</name>
    <dbReference type="NCBI Taxonomy" id="4639"/>
    <lineage>
        <taxon>Eukaryota</taxon>
        <taxon>Viridiplantae</taxon>
        <taxon>Streptophyta</taxon>
        <taxon>Embryophyta</taxon>
        <taxon>Tracheophyta</taxon>
        <taxon>Spermatophyta</taxon>
        <taxon>Magnoliopsida</taxon>
        <taxon>Liliopsida</taxon>
        <taxon>Zingiberales</taxon>
        <taxon>Musaceae</taxon>
        <taxon>Ensete</taxon>
    </lineage>
</organism>
<keyword evidence="1" id="KW-0472">Membrane</keyword>
<dbReference type="EMBL" id="AMZH03018999">
    <property type="protein sequence ID" value="RRT40926.1"/>
    <property type="molecule type" value="Genomic_DNA"/>
</dbReference>
<protein>
    <submittedName>
        <fullName evidence="2">Uncharacterized protein</fullName>
    </submittedName>
</protein>
<dbReference type="Proteomes" id="UP000287651">
    <property type="component" value="Unassembled WGS sequence"/>
</dbReference>
<evidence type="ECO:0000313" key="2">
    <source>
        <dbReference type="EMBL" id="RRT40926.1"/>
    </source>
</evidence>
<gene>
    <name evidence="2" type="ORF">B296_00058196</name>
</gene>
<reference evidence="2 3" key="1">
    <citation type="journal article" date="2014" name="Agronomy (Basel)">
        <title>A Draft Genome Sequence for Ensete ventricosum, the Drought-Tolerant Tree Against Hunger.</title>
        <authorList>
            <person name="Harrison J."/>
            <person name="Moore K.A."/>
            <person name="Paszkiewicz K."/>
            <person name="Jones T."/>
            <person name="Grant M."/>
            <person name="Ambacheew D."/>
            <person name="Muzemil S."/>
            <person name="Studholme D.J."/>
        </authorList>
    </citation>
    <scope>NUCLEOTIDE SEQUENCE [LARGE SCALE GENOMIC DNA]</scope>
</reference>
<name>A0A426XN69_ENSVE</name>
<comment type="caution">
    <text evidence="2">The sequence shown here is derived from an EMBL/GenBank/DDBJ whole genome shotgun (WGS) entry which is preliminary data.</text>
</comment>